<dbReference type="OrthoDB" id="3680166at2"/>
<dbReference type="GO" id="GO:0003677">
    <property type="term" value="F:DNA binding"/>
    <property type="evidence" value="ECO:0007669"/>
    <property type="project" value="UniProtKB-KW"/>
</dbReference>
<dbReference type="PANTHER" id="PTHR43214:SF43">
    <property type="entry name" value="TWO-COMPONENT RESPONSE REGULATOR"/>
    <property type="match status" value="1"/>
</dbReference>
<sequence length="147" mass="15627">MLKILAGGGAGYIVKSARPQAIITALRDAVSGGTTVSPQALSRLVDYIPNKDVSPSRTSKTSPIYENLTLVEKDVLEHLCQGMSNADIAATMRYSEATVKKYISYLISHFGVTSRLSLAVSAIQSGHVNEKNAAKPVNRHSGNAVQA</sequence>
<feature type="domain" description="HTH luxR-type" evidence="2">
    <location>
        <begin position="65"/>
        <end position="122"/>
    </location>
</feature>
<organism evidence="3 4">
    <name type="scientific">Corynebacterium alimapuense</name>
    <dbReference type="NCBI Taxonomy" id="1576874"/>
    <lineage>
        <taxon>Bacteria</taxon>
        <taxon>Bacillati</taxon>
        <taxon>Actinomycetota</taxon>
        <taxon>Actinomycetes</taxon>
        <taxon>Mycobacteriales</taxon>
        <taxon>Corynebacteriaceae</taxon>
        <taxon>Corynebacterium</taxon>
    </lineage>
</organism>
<dbReference type="Proteomes" id="UP000266975">
    <property type="component" value="Unassembled WGS sequence"/>
</dbReference>
<evidence type="ECO:0000259" key="2">
    <source>
        <dbReference type="SMART" id="SM00421"/>
    </source>
</evidence>
<dbReference type="InterPro" id="IPR039420">
    <property type="entry name" value="WalR-like"/>
</dbReference>
<dbReference type="RefSeq" id="WP_123048883.1">
    <property type="nucleotide sequence ID" value="NZ_PTJO01000010.1"/>
</dbReference>
<dbReference type="PRINTS" id="PR00038">
    <property type="entry name" value="HTHLUXR"/>
</dbReference>
<protein>
    <recommendedName>
        <fullName evidence="2">HTH luxR-type domain-containing protein</fullName>
    </recommendedName>
</protein>
<dbReference type="EMBL" id="PTJO01000010">
    <property type="protein sequence ID" value="RNE48044.1"/>
    <property type="molecule type" value="Genomic_DNA"/>
</dbReference>
<dbReference type="InterPro" id="IPR016032">
    <property type="entry name" value="Sig_transdc_resp-reg_C-effctor"/>
</dbReference>
<dbReference type="GO" id="GO:0006355">
    <property type="term" value="P:regulation of DNA-templated transcription"/>
    <property type="evidence" value="ECO:0007669"/>
    <property type="project" value="InterPro"/>
</dbReference>
<evidence type="ECO:0000256" key="1">
    <source>
        <dbReference type="ARBA" id="ARBA00023125"/>
    </source>
</evidence>
<evidence type="ECO:0000313" key="4">
    <source>
        <dbReference type="Proteomes" id="UP000266975"/>
    </source>
</evidence>
<dbReference type="PANTHER" id="PTHR43214">
    <property type="entry name" value="TWO-COMPONENT RESPONSE REGULATOR"/>
    <property type="match status" value="1"/>
</dbReference>
<dbReference type="InterPro" id="IPR000792">
    <property type="entry name" value="Tscrpt_reg_LuxR_C"/>
</dbReference>
<keyword evidence="4" id="KW-1185">Reference proteome</keyword>
<proteinExistence type="predicted"/>
<dbReference type="SMART" id="SM00421">
    <property type="entry name" value="HTH_LUXR"/>
    <property type="match status" value="1"/>
</dbReference>
<evidence type="ECO:0000313" key="3">
    <source>
        <dbReference type="EMBL" id="RNE48044.1"/>
    </source>
</evidence>
<reference evidence="3 4" key="1">
    <citation type="submission" date="2018-02" db="EMBL/GenBank/DDBJ databases">
        <title>Corynebacterium alimpuense sp. nov., a marine obligate actinomycete isolated from sediments of Valparaiso bay, Chile.</title>
        <authorList>
            <person name="Claverias F."/>
            <person name="Gonzales-Siles L."/>
            <person name="Salva-Serra F."/>
            <person name="Inganaes E."/>
            <person name="Molin K."/>
            <person name="Cumsille A."/>
            <person name="Undabarrena A."/>
            <person name="Couve E."/>
            <person name="Moore E.R.B."/>
            <person name="Gomila M."/>
            <person name="Camara B."/>
        </authorList>
    </citation>
    <scope>NUCLEOTIDE SEQUENCE [LARGE SCALE GENOMIC DNA]</scope>
    <source>
        <strain evidence="3 4">CCUG 69366</strain>
    </source>
</reference>
<dbReference type="Gene3D" id="3.40.50.2300">
    <property type="match status" value="1"/>
</dbReference>
<accession>A0A3M8K6C0</accession>
<name>A0A3M8K6C0_9CORY</name>
<comment type="caution">
    <text evidence="3">The sequence shown here is derived from an EMBL/GenBank/DDBJ whole genome shotgun (WGS) entry which is preliminary data.</text>
</comment>
<dbReference type="AlphaFoldDB" id="A0A3M8K6C0"/>
<dbReference type="SUPFAM" id="SSF46894">
    <property type="entry name" value="C-terminal effector domain of the bipartite response regulators"/>
    <property type="match status" value="1"/>
</dbReference>
<keyword evidence="1" id="KW-0238">DNA-binding</keyword>
<gene>
    <name evidence="3" type="ORF">C5L39_10580</name>
</gene>
<dbReference type="Pfam" id="PF00196">
    <property type="entry name" value="GerE"/>
    <property type="match status" value="1"/>
</dbReference>
<dbReference type="CDD" id="cd06170">
    <property type="entry name" value="LuxR_C_like"/>
    <property type="match status" value="1"/>
</dbReference>